<sequence>MSSTLSIPTEILARIIELSSPRSLAAAPLVSRQWNRASRILLPTLGLKARLKLHVLQPERRSNDQTSQRADAPPSWLVGVQNIRLLPEFERGTVDRSTASPARAVLVAMTADVTINCPEFAALRLLDRIEAARTLSDGIRTAIRPAVRLPTDDLNISLSVAMLHVTEDNGTALLHEALPENSAALDKALNLCRLLRVPHIQLDRISYLLWFSSTPPLRGAPLPSVTEVSLVDTDNEWVEEARWAYDSEIHSVMAAFASEKFPFPNAKRLATPHGELQVTPSNNLRFLRLSRSTVLHMLTPSALQRTTAFVSDLTNDPRFFVNSLPPSLKEFGAISLVLGMWAIPDHPYLTVLSSLPATVHTVHATIHFSYLFYAASLPLLDLFTQFSTLLPAPTRRLILTITGADPPRVDILATARKLWRALVEIAKRVIVDVRIDQRPGSDYWVKEVGLYASWKEELDELVAVKVLKAGTVILCRPKRANGLYSAAF</sequence>
<evidence type="ECO:0000313" key="2">
    <source>
        <dbReference type="EMBL" id="KXS11415.1"/>
    </source>
</evidence>
<dbReference type="Pfam" id="PF12937">
    <property type="entry name" value="F-box-like"/>
    <property type="match status" value="1"/>
</dbReference>
<name>A0A139A4L0_GONPJ</name>
<organism evidence="2 3">
    <name type="scientific">Gonapodya prolifera (strain JEL478)</name>
    <name type="common">Monoblepharis prolifera</name>
    <dbReference type="NCBI Taxonomy" id="1344416"/>
    <lineage>
        <taxon>Eukaryota</taxon>
        <taxon>Fungi</taxon>
        <taxon>Fungi incertae sedis</taxon>
        <taxon>Chytridiomycota</taxon>
        <taxon>Chytridiomycota incertae sedis</taxon>
        <taxon>Monoblepharidomycetes</taxon>
        <taxon>Monoblepharidales</taxon>
        <taxon>Gonapodyaceae</taxon>
        <taxon>Gonapodya</taxon>
    </lineage>
</organism>
<evidence type="ECO:0000259" key="1">
    <source>
        <dbReference type="Pfam" id="PF12937"/>
    </source>
</evidence>
<dbReference type="SUPFAM" id="SSF81383">
    <property type="entry name" value="F-box domain"/>
    <property type="match status" value="1"/>
</dbReference>
<protein>
    <recommendedName>
        <fullName evidence="1">F-box domain-containing protein</fullName>
    </recommendedName>
</protein>
<reference evidence="2 3" key="1">
    <citation type="journal article" date="2015" name="Genome Biol. Evol.">
        <title>Phylogenomic analyses indicate that early fungi evolved digesting cell walls of algal ancestors of land plants.</title>
        <authorList>
            <person name="Chang Y."/>
            <person name="Wang S."/>
            <person name="Sekimoto S."/>
            <person name="Aerts A.L."/>
            <person name="Choi C."/>
            <person name="Clum A."/>
            <person name="LaButti K.M."/>
            <person name="Lindquist E.A."/>
            <person name="Yee Ngan C."/>
            <person name="Ohm R.A."/>
            <person name="Salamov A.A."/>
            <person name="Grigoriev I.V."/>
            <person name="Spatafora J.W."/>
            <person name="Berbee M.L."/>
        </authorList>
    </citation>
    <scope>NUCLEOTIDE SEQUENCE [LARGE SCALE GENOMIC DNA]</scope>
    <source>
        <strain evidence="2 3">JEL478</strain>
    </source>
</reference>
<dbReference type="EMBL" id="KQ965802">
    <property type="protein sequence ID" value="KXS11415.1"/>
    <property type="molecule type" value="Genomic_DNA"/>
</dbReference>
<dbReference type="Proteomes" id="UP000070544">
    <property type="component" value="Unassembled WGS sequence"/>
</dbReference>
<evidence type="ECO:0000313" key="3">
    <source>
        <dbReference type="Proteomes" id="UP000070544"/>
    </source>
</evidence>
<feature type="domain" description="F-box" evidence="1">
    <location>
        <begin position="6"/>
        <end position="38"/>
    </location>
</feature>
<accession>A0A139A4L0</accession>
<dbReference type="InterPro" id="IPR036047">
    <property type="entry name" value="F-box-like_dom_sf"/>
</dbReference>
<proteinExistence type="predicted"/>
<dbReference type="InterPro" id="IPR001810">
    <property type="entry name" value="F-box_dom"/>
</dbReference>
<dbReference type="AlphaFoldDB" id="A0A139A4L0"/>
<keyword evidence="3" id="KW-1185">Reference proteome</keyword>
<dbReference type="CDD" id="cd09917">
    <property type="entry name" value="F-box_SF"/>
    <property type="match status" value="1"/>
</dbReference>
<gene>
    <name evidence="2" type="ORF">M427DRAFT_60664</name>
</gene>